<dbReference type="AlphaFoldDB" id="A0A433AGD3"/>
<dbReference type="EMBL" id="RBNI01017545">
    <property type="protein sequence ID" value="RUP01727.1"/>
    <property type="molecule type" value="Genomic_DNA"/>
</dbReference>
<comment type="caution">
    <text evidence="1">The sequence shown here is derived from an EMBL/GenBank/DDBJ whole genome shotgun (WGS) entry which is preliminary data.</text>
</comment>
<evidence type="ECO:0000313" key="1">
    <source>
        <dbReference type="EMBL" id="RUP01727.1"/>
    </source>
</evidence>
<organism evidence="1 2">
    <name type="scientific">Jimgerdemannia flammicorona</name>
    <dbReference type="NCBI Taxonomy" id="994334"/>
    <lineage>
        <taxon>Eukaryota</taxon>
        <taxon>Fungi</taxon>
        <taxon>Fungi incertae sedis</taxon>
        <taxon>Mucoromycota</taxon>
        <taxon>Mucoromycotina</taxon>
        <taxon>Endogonomycetes</taxon>
        <taxon>Endogonales</taxon>
        <taxon>Endogonaceae</taxon>
        <taxon>Jimgerdemannia</taxon>
    </lineage>
</organism>
<reference evidence="1 2" key="1">
    <citation type="journal article" date="2018" name="New Phytol.">
        <title>Phylogenomics of Endogonaceae and evolution of mycorrhizas within Mucoromycota.</title>
        <authorList>
            <person name="Chang Y."/>
            <person name="Desiro A."/>
            <person name="Na H."/>
            <person name="Sandor L."/>
            <person name="Lipzen A."/>
            <person name="Clum A."/>
            <person name="Barry K."/>
            <person name="Grigoriev I.V."/>
            <person name="Martin F.M."/>
            <person name="Stajich J.E."/>
            <person name="Smith M.E."/>
            <person name="Bonito G."/>
            <person name="Spatafora J.W."/>
        </authorList>
    </citation>
    <scope>NUCLEOTIDE SEQUENCE [LARGE SCALE GENOMIC DNA]</scope>
    <source>
        <strain evidence="1 2">GMNB39</strain>
    </source>
</reference>
<name>A0A433AGD3_9FUNG</name>
<protein>
    <submittedName>
        <fullName evidence="1">Uncharacterized protein</fullName>
    </submittedName>
</protein>
<evidence type="ECO:0000313" key="2">
    <source>
        <dbReference type="Proteomes" id="UP000268093"/>
    </source>
</evidence>
<proteinExistence type="predicted"/>
<accession>A0A433AGD3</accession>
<dbReference type="Proteomes" id="UP000268093">
    <property type="component" value="Unassembled WGS sequence"/>
</dbReference>
<keyword evidence="2" id="KW-1185">Reference proteome</keyword>
<gene>
    <name evidence="1" type="ORF">BC936DRAFT_140664</name>
</gene>
<sequence>MEATSGDSESSLARRHNLFQGVRPAPFASKSFPPHHGPVADAKNVCHLCRIVLHYNTNFINIHKDHCLTKNVVALEV</sequence>